<dbReference type="InterPro" id="IPR037883">
    <property type="entry name" value="Knr4/Smi1-like_sf"/>
</dbReference>
<dbReference type="KEGG" id="ctae:BGI42_06675"/>
<dbReference type="OrthoDB" id="1918995at2"/>
<evidence type="ECO:0000313" key="2">
    <source>
        <dbReference type="Proteomes" id="UP000094652"/>
    </source>
</evidence>
<dbReference type="Pfam" id="PF14433">
    <property type="entry name" value="SUKH-3"/>
    <property type="match status" value="1"/>
</dbReference>
<name>A0A1D7XJD1_9CLOT</name>
<keyword evidence="2" id="KW-1185">Reference proteome</keyword>
<organism evidence="1 2">
    <name type="scientific">Clostridium taeniosporum</name>
    <dbReference type="NCBI Taxonomy" id="394958"/>
    <lineage>
        <taxon>Bacteria</taxon>
        <taxon>Bacillati</taxon>
        <taxon>Bacillota</taxon>
        <taxon>Clostridia</taxon>
        <taxon>Eubacteriales</taxon>
        <taxon>Clostridiaceae</taxon>
        <taxon>Clostridium</taxon>
    </lineage>
</organism>
<protein>
    <recommendedName>
        <fullName evidence="3">SUKH-3 domain-containing protein</fullName>
    </recommendedName>
</protein>
<proteinExistence type="predicted"/>
<dbReference type="STRING" id="394958.BGI42_06675"/>
<dbReference type="InterPro" id="IPR025850">
    <property type="entry name" value="SUKH-3"/>
</dbReference>
<dbReference type="EMBL" id="CP017253">
    <property type="protein sequence ID" value="AOR23441.1"/>
    <property type="molecule type" value="Genomic_DNA"/>
</dbReference>
<reference evidence="2" key="1">
    <citation type="submission" date="2016-09" db="EMBL/GenBank/DDBJ databases">
        <title>Genomics of Clostridium taeniosporum, an organism which forms endospores with ribbon-like appendages.</title>
        <authorList>
            <person name="Walker J.R."/>
        </authorList>
    </citation>
    <scope>NUCLEOTIDE SEQUENCE [LARGE SCALE GENOMIC DNA]</scope>
    <source>
        <strain evidence="2">1/k</strain>
    </source>
</reference>
<evidence type="ECO:0008006" key="3">
    <source>
        <dbReference type="Google" id="ProtNLM"/>
    </source>
</evidence>
<evidence type="ECO:0000313" key="1">
    <source>
        <dbReference type="EMBL" id="AOR23441.1"/>
    </source>
</evidence>
<dbReference type="SUPFAM" id="SSF160631">
    <property type="entry name" value="SMI1/KNR4-like"/>
    <property type="match status" value="1"/>
</dbReference>
<dbReference type="AlphaFoldDB" id="A0A1D7XJD1"/>
<dbReference type="RefSeq" id="WP_069679592.1">
    <property type="nucleotide sequence ID" value="NZ_CP017253.2"/>
</dbReference>
<dbReference type="Proteomes" id="UP000094652">
    <property type="component" value="Chromosome"/>
</dbReference>
<accession>A0A1D7XJD1</accession>
<gene>
    <name evidence="1" type="ORF">BGI42_06675</name>
</gene>
<sequence length="147" mass="16837">MNIPNKVIECLTKSGWYSSRNIDISNYEEAYKSEGYKISETIIEFLKKFGGLDIIIPAFRRPECTDKVYIDPIRAINGIYRGNVLEYEERVGKSVVVIGETQNEQLVLIMDENGEVYAAFDNYLAKLGNNIYEALDTFCESKQPIEM</sequence>